<dbReference type="InterPro" id="IPR036291">
    <property type="entry name" value="NAD(P)-bd_dom_sf"/>
</dbReference>
<dbReference type="GO" id="GO:0005737">
    <property type="term" value="C:cytoplasm"/>
    <property type="evidence" value="ECO:0007669"/>
    <property type="project" value="TreeGrafter"/>
</dbReference>
<dbReference type="EMBL" id="JACNJH010000286">
    <property type="protein sequence ID" value="MBC8363294.1"/>
    <property type="molecule type" value="Genomic_DNA"/>
</dbReference>
<protein>
    <recommendedName>
        <fullName evidence="7">UDP-glucuronate decarboxylase</fullName>
    </recommendedName>
</protein>
<dbReference type="GO" id="GO:0070403">
    <property type="term" value="F:NAD+ binding"/>
    <property type="evidence" value="ECO:0007669"/>
    <property type="project" value="InterPro"/>
</dbReference>
<dbReference type="SUPFAM" id="SSF51735">
    <property type="entry name" value="NAD(P)-binding Rossmann-fold domains"/>
    <property type="match status" value="1"/>
</dbReference>
<evidence type="ECO:0000313" key="5">
    <source>
        <dbReference type="EMBL" id="MBC8363294.1"/>
    </source>
</evidence>
<dbReference type="GO" id="GO:0048040">
    <property type="term" value="F:UDP-glucuronate decarboxylase activity"/>
    <property type="evidence" value="ECO:0007669"/>
    <property type="project" value="TreeGrafter"/>
</dbReference>
<reference evidence="5 6" key="1">
    <citation type="submission" date="2020-08" db="EMBL/GenBank/DDBJ databases">
        <title>Bridging the membrane lipid divide: bacteria of the FCB group superphylum have the potential to synthesize archaeal ether lipids.</title>
        <authorList>
            <person name="Villanueva L."/>
            <person name="Von Meijenfeldt F.A.B."/>
            <person name="Westbye A.B."/>
            <person name="Yadav S."/>
            <person name="Hopmans E.C."/>
            <person name="Dutilh B.E."/>
            <person name="Sinninghe Damste J.S."/>
        </authorList>
    </citation>
    <scope>NUCLEOTIDE SEQUENCE [LARGE SCALE GENOMIC DNA]</scope>
    <source>
        <strain evidence="5">NIOZ-UU30</strain>
    </source>
</reference>
<name>A0A8J6TNR5_9BACT</name>
<dbReference type="PANTHER" id="PTHR43078">
    <property type="entry name" value="UDP-GLUCURONIC ACID DECARBOXYLASE-RELATED"/>
    <property type="match status" value="1"/>
</dbReference>
<comment type="cofactor">
    <cofactor evidence="1">
        <name>NAD(+)</name>
        <dbReference type="ChEBI" id="CHEBI:57540"/>
    </cofactor>
</comment>
<dbReference type="GO" id="GO:0042732">
    <property type="term" value="P:D-xylose metabolic process"/>
    <property type="evidence" value="ECO:0007669"/>
    <property type="project" value="InterPro"/>
</dbReference>
<evidence type="ECO:0000256" key="2">
    <source>
        <dbReference type="ARBA" id="ARBA00022793"/>
    </source>
</evidence>
<gene>
    <name evidence="5" type="ORF">H8E23_18085</name>
</gene>
<dbReference type="PANTHER" id="PTHR43078:SF6">
    <property type="entry name" value="UDP-GLUCURONIC ACID DECARBOXYLASE 1"/>
    <property type="match status" value="1"/>
</dbReference>
<evidence type="ECO:0000256" key="3">
    <source>
        <dbReference type="ARBA" id="ARBA00023027"/>
    </source>
</evidence>
<evidence type="ECO:0008006" key="7">
    <source>
        <dbReference type="Google" id="ProtNLM"/>
    </source>
</evidence>
<keyword evidence="3" id="KW-0520">NAD</keyword>
<dbReference type="InterPro" id="IPR044516">
    <property type="entry name" value="UXS-like"/>
</dbReference>
<keyword evidence="4" id="KW-0456">Lyase</keyword>
<evidence type="ECO:0000256" key="4">
    <source>
        <dbReference type="ARBA" id="ARBA00023239"/>
    </source>
</evidence>
<dbReference type="Proteomes" id="UP000603434">
    <property type="component" value="Unassembled WGS sequence"/>
</dbReference>
<comment type="caution">
    <text evidence="5">The sequence shown here is derived from an EMBL/GenBank/DDBJ whole genome shotgun (WGS) entry which is preliminary data.</text>
</comment>
<keyword evidence="2" id="KW-0210">Decarboxylase</keyword>
<dbReference type="Gene3D" id="3.90.25.10">
    <property type="entry name" value="UDP-galactose 4-epimerase, domain 1"/>
    <property type="match status" value="1"/>
</dbReference>
<sequence>MAQKIVTLTNSRSEIVFKPLPSDDPRQRRPDITLAREILGWEPRIQLEEGLKKTVAYFEEVLRGI</sequence>
<evidence type="ECO:0000313" key="6">
    <source>
        <dbReference type="Proteomes" id="UP000603434"/>
    </source>
</evidence>
<evidence type="ECO:0000256" key="1">
    <source>
        <dbReference type="ARBA" id="ARBA00001911"/>
    </source>
</evidence>
<organism evidence="5 6">
    <name type="scientific">Candidatus Desulfatibia profunda</name>
    <dbReference type="NCBI Taxonomy" id="2841695"/>
    <lineage>
        <taxon>Bacteria</taxon>
        <taxon>Pseudomonadati</taxon>
        <taxon>Thermodesulfobacteriota</taxon>
        <taxon>Desulfobacteria</taxon>
        <taxon>Desulfobacterales</taxon>
        <taxon>Desulfobacterales incertae sedis</taxon>
        <taxon>Candidatus Desulfatibia</taxon>
    </lineage>
</organism>
<proteinExistence type="predicted"/>
<dbReference type="AlphaFoldDB" id="A0A8J6TNR5"/>
<accession>A0A8J6TNR5</accession>